<dbReference type="PANTHER" id="PTHR47766">
    <property type="entry name" value="PROTEIN EFR3"/>
    <property type="match status" value="1"/>
</dbReference>
<dbReference type="GO" id="GO:0005886">
    <property type="term" value="C:plasma membrane"/>
    <property type="evidence" value="ECO:0007669"/>
    <property type="project" value="TreeGrafter"/>
</dbReference>
<evidence type="ECO:0000256" key="2">
    <source>
        <dbReference type="ARBA" id="ARBA00017967"/>
    </source>
</evidence>
<dbReference type="InterPro" id="IPR039786">
    <property type="entry name" value="EFR3"/>
</dbReference>
<dbReference type="Proteomes" id="UP000095009">
    <property type="component" value="Unassembled WGS sequence"/>
</dbReference>
<dbReference type="GO" id="GO:0072659">
    <property type="term" value="P:protein localization to plasma membrane"/>
    <property type="evidence" value="ECO:0007669"/>
    <property type="project" value="InterPro"/>
</dbReference>
<sequence>MVNAPFKPKHQRLILQCYPAGASVDKKPNPSELSYLLYYVSTRRAKLLKVGAFLEKKTRSDVSRGKAGNVQVTLALLDAIISKCPEHLNIFAENVVNILSFVINSDDIALCQHSATVFNTFCSNHDSSLFNGDSSYVKIFQTLVDNYISLGSKPPGPNKSQWLYISIDAIRGLASSQIVSSGSGSSYIPSLVASLLSNMSSLGGSFIESIEQDLAQVENQKDIRRFSYVLPKDNLHAHDNDSLETQILYLALEALRSLFDTSSIVQIRRTTRAIIEFILVNNLEIASVKTLFVIISRWTPVRFRFLIVLSLMELIKSDTTSLENLIKVCSLVNSILLSSVNMMGLSVIDVTRTFLNKQEYILRNETSNPLVSRLLDSIKSCLGSLTYHIYYTDQVADIVTETLIRCHDTNTILALNNGSHMFDFDDDTNIRTTLQKRSTTLTKHSLSNADDTTISNPTTSSSVAASVIHNREGSSRASMSPEVLYHTLMASKKVLEVSSLESSSNQRSKVPLFSWHGTEFLLNSPSPKVREAYFLSFMTYLQTEVSADETHNLKLAPSFVVNKGFFNRFMNEIFHLLTSTPPIAIKQDFINVQQLLVSQTSKLGLNAITRIIPLLVSLQLFISKVQHSQAGEASDCIINALVSLSSLLAYNIALELKLPTLLQLTSSEIRDNVSKGAWYSPLLIPPALKADLLPQNNSEMSPGTSTTDIILEETSNNVQAHAVNTWNTQDLKLQIAPVLSSLSEVQINSIFSELQPNIESNSGAGINPTFDSLHENDAIVRNMRSLRQVANSINLPSSAASMNSASSPGRQYSHIIHLQQKSGLNLNRAMIDEAQHENHSVLISHDAFFPAVSDLKHAAADPSFSGETTRYASSILNHSIRGDNSRLPSLRASSLRNGYGVEQNNDVVIPGAGSIFSSNSSEAFDFQDNEEFDSDLFLNNLQITTPEIRGRLMS</sequence>
<evidence type="ECO:0000313" key="4">
    <source>
        <dbReference type="Proteomes" id="UP000095009"/>
    </source>
</evidence>
<dbReference type="EMBL" id="KV454415">
    <property type="protein sequence ID" value="ODQ63313.1"/>
    <property type="molecule type" value="Genomic_DNA"/>
</dbReference>
<evidence type="ECO:0000256" key="1">
    <source>
        <dbReference type="ARBA" id="ARBA00010216"/>
    </source>
</evidence>
<protein>
    <recommendedName>
        <fullName evidence="2">Protein EFR3</fullName>
    </recommendedName>
</protein>
<keyword evidence="4" id="KW-1185">Reference proteome</keyword>
<accession>A0A1E3PD27</accession>
<organism evidence="3 4">
    <name type="scientific">Nadsonia fulvescens var. elongata DSM 6958</name>
    <dbReference type="NCBI Taxonomy" id="857566"/>
    <lineage>
        <taxon>Eukaryota</taxon>
        <taxon>Fungi</taxon>
        <taxon>Dikarya</taxon>
        <taxon>Ascomycota</taxon>
        <taxon>Saccharomycotina</taxon>
        <taxon>Dipodascomycetes</taxon>
        <taxon>Dipodascales</taxon>
        <taxon>Dipodascales incertae sedis</taxon>
        <taxon>Nadsonia</taxon>
    </lineage>
</organism>
<name>A0A1E3PD27_9ASCO</name>
<comment type="similarity">
    <text evidence="1">Belongs to the EFR3 family.</text>
</comment>
<dbReference type="InterPro" id="IPR049150">
    <property type="entry name" value="EFR3_HEAT-like_rpt"/>
</dbReference>
<evidence type="ECO:0000313" key="3">
    <source>
        <dbReference type="EMBL" id="ODQ63313.1"/>
    </source>
</evidence>
<gene>
    <name evidence="3" type="ORF">NADFUDRAFT_84463</name>
</gene>
<dbReference type="OrthoDB" id="19232at2759"/>
<reference evidence="3 4" key="1">
    <citation type="journal article" date="2016" name="Proc. Natl. Acad. Sci. U.S.A.">
        <title>Comparative genomics of biotechnologically important yeasts.</title>
        <authorList>
            <person name="Riley R."/>
            <person name="Haridas S."/>
            <person name="Wolfe K.H."/>
            <person name="Lopes M.R."/>
            <person name="Hittinger C.T."/>
            <person name="Goeker M."/>
            <person name="Salamov A.A."/>
            <person name="Wisecaver J.H."/>
            <person name="Long T.M."/>
            <person name="Calvey C.H."/>
            <person name="Aerts A.L."/>
            <person name="Barry K.W."/>
            <person name="Choi C."/>
            <person name="Clum A."/>
            <person name="Coughlan A.Y."/>
            <person name="Deshpande S."/>
            <person name="Douglass A.P."/>
            <person name="Hanson S.J."/>
            <person name="Klenk H.-P."/>
            <person name="LaButti K.M."/>
            <person name="Lapidus A."/>
            <person name="Lindquist E.A."/>
            <person name="Lipzen A.M."/>
            <person name="Meier-Kolthoff J.P."/>
            <person name="Ohm R.A."/>
            <person name="Otillar R.P."/>
            <person name="Pangilinan J.L."/>
            <person name="Peng Y."/>
            <person name="Rokas A."/>
            <person name="Rosa C.A."/>
            <person name="Scheuner C."/>
            <person name="Sibirny A.A."/>
            <person name="Slot J.C."/>
            <person name="Stielow J.B."/>
            <person name="Sun H."/>
            <person name="Kurtzman C.P."/>
            <person name="Blackwell M."/>
            <person name="Grigoriev I.V."/>
            <person name="Jeffries T.W."/>
        </authorList>
    </citation>
    <scope>NUCLEOTIDE SEQUENCE [LARGE SCALE GENOMIC DNA]</scope>
    <source>
        <strain evidence="3 4">DSM 6958</strain>
    </source>
</reference>
<dbReference type="PANTHER" id="PTHR47766:SF1">
    <property type="entry name" value="PROTEIN EFR3"/>
    <property type="match status" value="1"/>
</dbReference>
<dbReference type="AlphaFoldDB" id="A0A1E3PD27"/>
<proteinExistence type="inferred from homology"/>
<dbReference type="STRING" id="857566.A0A1E3PD27"/>
<dbReference type="Pfam" id="PF21072">
    <property type="entry name" value="EFR3"/>
    <property type="match status" value="1"/>
</dbReference>